<dbReference type="PANTHER" id="PTHR46865">
    <property type="entry name" value="OXIDOREDUCTASE-RELATED"/>
    <property type="match status" value="1"/>
</dbReference>
<dbReference type="GO" id="GO:0004497">
    <property type="term" value="F:monooxygenase activity"/>
    <property type="evidence" value="ECO:0007669"/>
    <property type="project" value="UniProtKB-KW"/>
</dbReference>
<dbReference type="PRINTS" id="PR00420">
    <property type="entry name" value="RNGMNOXGNASE"/>
</dbReference>
<dbReference type="InterPro" id="IPR036188">
    <property type="entry name" value="FAD/NAD-bd_sf"/>
</dbReference>
<keyword evidence="3" id="KW-1185">Reference proteome</keyword>
<keyword evidence="2" id="KW-0503">Monooxygenase</keyword>
<evidence type="ECO:0000313" key="2">
    <source>
        <dbReference type="EMBL" id="ALG85370.1"/>
    </source>
</evidence>
<dbReference type="KEGG" id="goq:ACH46_13895"/>
<dbReference type="OrthoDB" id="3356051at2"/>
<dbReference type="PATRIC" id="fig|1136941.3.peg.2838"/>
<keyword evidence="2" id="KW-0560">Oxidoreductase</keyword>
<evidence type="ECO:0000313" key="3">
    <source>
        <dbReference type="Proteomes" id="UP000063789"/>
    </source>
</evidence>
<reference evidence="3" key="1">
    <citation type="submission" date="2015-06" db="EMBL/GenBank/DDBJ databases">
        <title>Complete genome sequence and metabolic analysis of phthalate degradation pathway in Gordonia sp. QH-11.</title>
        <authorList>
            <person name="Jin D."/>
            <person name="Kong X."/>
            <person name="Bai Z."/>
        </authorList>
    </citation>
    <scope>NUCLEOTIDE SEQUENCE [LARGE SCALE GENOMIC DNA]</scope>
    <source>
        <strain evidence="3">QH-11</strain>
    </source>
</reference>
<organism evidence="2 3">
    <name type="scientific">Gordonia phthalatica</name>
    <dbReference type="NCBI Taxonomy" id="1136941"/>
    <lineage>
        <taxon>Bacteria</taxon>
        <taxon>Bacillati</taxon>
        <taxon>Actinomycetota</taxon>
        <taxon>Actinomycetes</taxon>
        <taxon>Mycobacteriales</taxon>
        <taxon>Gordoniaceae</taxon>
        <taxon>Gordonia</taxon>
    </lineage>
</organism>
<dbReference type="Gene3D" id="3.50.50.60">
    <property type="entry name" value="FAD/NAD(P)-binding domain"/>
    <property type="match status" value="1"/>
</dbReference>
<dbReference type="STRING" id="1136941.ACH46_13895"/>
<sequence>MKTLKILISGASIAGPATAILLTRQGHDVTVVERAPSLRPGGQTVDLRGAGRTVVERLGLADETDARLLHQRGIATVGAGGRRYSSLPVEAFDGNGIVSTHEILRGDLAEILVDATPSTVKYLWGDTITALDEDSRGVTVTFATAAPRRFDLVIGADGLSSAVRRTAFGADSEFLEPIGLRFAWFTAAIDDDLDGWYLLHHATGGRVVSARPSRTDGTVKASLAVRGSDPVPRTDRASQWSLMEEAFADVGWVAPQLLDQMRDADDWAYADLARVRMDRFTTGRVALVGDAGYCPTPLTGLGTTLALVGAYVLAGELGRSDGGDVASALASYERIMRPFAAGAQQLPPGGVGGYAPNGRAMIAASRFTYWAMDRWPLRNLLAPEFVKADGIDLPDYRRDARTIS</sequence>
<reference evidence="2 3" key="2">
    <citation type="journal article" date="2017" name="Int. J. Syst. Evol. Microbiol.">
        <title>Gordonia phthalatica sp. nov., a di-n-butyl phthalate-degrading bacterium isolated from activated sludge.</title>
        <authorList>
            <person name="Jin D."/>
            <person name="Kong X."/>
            <person name="Jia M."/>
            <person name="Yu X."/>
            <person name="Wang X."/>
            <person name="Zhuang X."/>
            <person name="Deng Y."/>
            <person name="Bai Z."/>
        </authorList>
    </citation>
    <scope>NUCLEOTIDE SEQUENCE [LARGE SCALE GENOMIC DNA]</scope>
    <source>
        <strain evidence="2 3">QH-11</strain>
    </source>
</reference>
<feature type="domain" description="FAD-binding" evidence="1">
    <location>
        <begin position="5"/>
        <end position="343"/>
    </location>
</feature>
<dbReference type="GO" id="GO:0071949">
    <property type="term" value="F:FAD binding"/>
    <property type="evidence" value="ECO:0007669"/>
    <property type="project" value="InterPro"/>
</dbReference>
<dbReference type="InterPro" id="IPR051704">
    <property type="entry name" value="FAD_aromatic-hydroxylase"/>
</dbReference>
<dbReference type="Proteomes" id="UP000063789">
    <property type="component" value="Chromosome"/>
</dbReference>
<evidence type="ECO:0000259" key="1">
    <source>
        <dbReference type="Pfam" id="PF01494"/>
    </source>
</evidence>
<dbReference type="InterPro" id="IPR002938">
    <property type="entry name" value="FAD-bd"/>
</dbReference>
<accession>A0A0N9NCF4</accession>
<dbReference type="SUPFAM" id="SSF51905">
    <property type="entry name" value="FAD/NAD(P)-binding domain"/>
    <property type="match status" value="1"/>
</dbReference>
<dbReference type="Pfam" id="PF01494">
    <property type="entry name" value="FAD_binding_3"/>
    <property type="match status" value="1"/>
</dbReference>
<dbReference type="EMBL" id="CP011853">
    <property type="protein sequence ID" value="ALG85370.1"/>
    <property type="molecule type" value="Genomic_DNA"/>
</dbReference>
<dbReference type="AlphaFoldDB" id="A0A0N9NCF4"/>
<protein>
    <submittedName>
        <fullName evidence="2">FAD-binding monooxygenase</fullName>
    </submittedName>
</protein>
<proteinExistence type="predicted"/>
<dbReference type="Gene3D" id="3.30.9.10">
    <property type="entry name" value="D-Amino Acid Oxidase, subunit A, domain 2"/>
    <property type="match status" value="1"/>
</dbReference>
<name>A0A0N9NCF4_9ACTN</name>
<gene>
    <name evidence="2" type="ORF">ACH46_13895</name>
</gene>
<dbReference type="RefSeq" id="WP_062393451.1">
    <property type="nucleotide sequence ID" value="NZ_CP011853.1"/>
</dbReference>
<dbReference type="PANTHER" id="PTHR46865:SF2">
    <property type="entry name" value="MONOOXYGENASE"/>
    <property type="match status" value="1"/>
</dbReference>